<gene>
    <name evidence="2" type="primary">orf130</name>
</gene>
<dbReference type="EMBL" id="MW030499">
    <property type="protein sequence ID" value="QWS06180.1"/>
    <property type="molecule type" value="Genomic_DNA"/>
</dbReference>
<keyword evidence="2" id="KW-0496">Mitochondrion</keyword>
<keyword evidence="1" id="KW-0472">Membrane</keyword>
<feature type="transmembrane region" description="Helical" evidence="1">
    <location>
        <begin position="9"/>
        <end position="25"/>
    </location>
</feature>
<proteinExistence type="predicted"/>
<geneLocation type="mitochondrion" evidence="2"/>
<protein>
    <submittedName>
        <fullName evidence="2">Uncharacterized protein</fullName>
    </submittedName>
</protein>
<keyword evidence="1" id="KW-1133">Transmembrane helix</keyword>
<organism evidence="2">
    <name type="scientific">Clonostachys rogersoniana</name>
    <dbReference type="NCBI Taxonomy" id="122658"/>
    <lineage>
        <taxon>Eukaryota</taxon>
        <taxon>Fungi</taxon>
        <taxon>Dikarya</taxon>
        <taxon>Ascomycota</taxon>
        <taxon>Pezizomycotina</taxon>
        <taxon>Sordariomycetes</taxon>
        <taxon>Hypocreomycetidae</taxon>
        <taxon>Hypocreales</taxon>
        <taxon>Bionectriaceae</taxon>
        <taxon>Clonostachys</taxon>
    </lineage>
</organism>
<sequence>MKMLNLKTFYLLIILINIYNVYMIFDQYIIFELSNSDSGVEMMNEIVINPAPATVEEELPTPPIVPVNKYNVFKAHLKKEIHNIKYKIKENIKFFKYSPSQFIEIKIEEAKVSNSRFSLWKIYDKFRKNN</sequence>
<evidence type="ECO:0000313" key="2">
    <source>
        <dbReference type="EMBL" id="QWS06180.1"/>
    </source>
</evidence>
<dbReference type="AlphaFoldDB" id="A0A8F2BR61"/>
<accession>A0A8F2BR61</accession>
<keyword evidence="1" id="KW-0812">Transmembrane</keyword>
<evidence type="ECO:0000256" key="1">
    <source>
        <dbReference type="SAM" id="Phobius"/>
    </source>
</evidence>
<reference evidence="2" key="1">
    <citation type="submission" date="2020-09" db="EMBL/GenBank/DDBJ databases">
        <authorList>
            <person name="Zhao Z.Y."/>
            <person name="Zhu K.F."/>
            <person name="Tang D.X."/>
            <person name="Wang Y.B."/>
            <person name="Wang Y."/>
            <person name="Geng Y.P."/>
            <person name="Yu H."/>
        </authorList>
    </citation>
    <scope>NUCLEOTIDE SEQUENCE</scope>
</reference>
<name>A0A8F2BR61_CLORO</name>